<evidence type="ECO:0000256" key="3">
    <source>
        <dbReference type="ARBA" id="ARBA00022821"/>
    </source>
</evidence>
<proteinExistence type="inferred from homology"/>
<evidence type="ECO:0000256" key="1">
    <source>
        <dbReference type="ARBA" id="ARBA00004162"/>
    </source>
</evidence>
<dbReference type="PANTHER" id="PTHR43670:SF107">
    <property type="entry name" value="17.8 KDA CLASS I HEAT SHOCK PROTEIN-LIKE"/>
    <property type="match status" value="1"/>
</dbReference>
<keyword evidence="7" id="KW-0812">Transmembrane</keyword>
<organism evidence="9 10">
    <name type="scientific">Populus deltoides</name>
    <name type="common">Eastern poplar</name>
    <name type="synonym">Eastern cottonwood</name>
    <dbReference type="NCBI Taxonomy" id="3696"/>
    <lineage>
        <taxon>Eukaryota</taxon>
        <taxon>Viridiplantae</taxon>
        <taxon>Streptophyta</taxon>
        <taxon>Embryophyta</taxon>
        <taxon>Tracheophyta</taxon>
        <taxon>Spermatophyta</taxon>
        <taxon>Magnoliopsida</taxon>
        <taxon>eudicotyledons</taxon>
        <taxon>Gunneridae</taxon>
        <taxon>Pentapetalae</taxon>
        <taxon>rosids</taxon>
        <taxon>fabids</taxon>
        <taxon>Malpighiales</taxon>
        <taxon>Salicaceae</taxon>
        <taxon>Saliceae</taxon>
        <taxon>Populus</taxon>
    </lineage>
</organism>
<dbReference type="Proteomes" id="UP000807159">
    <property type="component" value="Chromosome 9"/>
</dbReference>
<evidence type="ECO:0000313" key="10">
    <source>
        <dbReference type="Proteomes" id="UP000807159"/>
    </source>
</evidence>
<dbReference type="Pfam" id="PF00011">
    <property type="entry name" value="HSP20"/>
    <property type="match status" value="1"/>
</dbReference>
<dbReference type="PROSITE" id="PS01031">
    <property type="entry name" value="SHSP"/>
    <property type="match status" value="1"/>
</dbReference>
<dbReference type="PANTHER" id="PTHR43670">
    <property type="entry name" value="HEAT SHOCK PROTEIN 26"/>
    <property type="match status" value="1"/>
</dbReference>
<reference evidence="9" key="1">
    <citation type="journal article" date="2021" name="J. Hered.">
        <title>Genome Assembly of Salicaceae Populus deltoides (Eastern Cottonwood) I-69 Based on Nanopore Sequencing and Hi-C Technologies.</title>
        <authorList>
            <person name="Bai S."/>
            <person name="Wu H."/>
            <person name="Zhang J."/>
            <person name="Pan Z."/>
            <person name="Zhao W."/>
            <person name="Li Z."/>
            <person name="Tong C."/>
        </authorList>
    </citation>
    <scope>NUCLEOTIDE SEQUENCE</scope>
    <source>
        <tissue evidence="9">Leaf</tissue>
    </source>
</reference>
<dbReference type="Gene3D" id="2.60.40.790">
    <property type="match status" value="1"/>
</dbReference>
<dbReference type="CDD" id="cd06464">
    <property type="entry name" value="ACD_sHsps-like"/>
    <property type="match status" value="1"/>
</dbReference>
<comment type="similarity">
    <text evidence="4 5">Belongs to the small heat shock protein (HSP20) family.</text>
</comment>
<comment type="subcellular location">
    <subcellularLocation>
        <location evidence="1">Cell membrane</location>
        <topology evidence="1">Single-pass membrane protein</topology>
    </subcellularLocation>
</comment>
<dbReference type="GO" id="GO:0005886">
    <property type="term" value="C:plasma membrane"/>
    <property type="evidence" value="ECO:0007669"/>
    <property type="project" value="UniProtKB-SubCell"/>
</dbReference>
<keyword evidence="2" id="KW-1003">Cell membrane</keyword>
<protein>
    <recommendedName>
        <fullName evidence="8">SHSP domain-containing protein</fullName>
    </recommendedName>
</protein>
<keyword evidence="7" id="KW-0472">Membrane</keyword>
<dbReference type="GO" id="GO:0034605">
    <property type="term" value="P:cellular response to heat"/>
    <property type="evidence" value="ECO:0007669"/>
    <property type="project" value="TreeGrafter"/>
</dbReference>
<keyword evidence="3" id="KW-0611">Plant defense</keyword>
<dbReference type="InterPro" id="IPR002068">
    <property type="entry name" value="A-crystallin/Hsp20_dom"/>
</dbReference>
<comment type="caution">
    <text evidence="9">The sequence shown here is derived from an EMBL/GenBank/DDBJ whole genome shotgun (WGS) entry which is preliminary data.</text>
</comment>
<evidence type="ECO:0000313" key="9">
    <source>
        <dbReference type="EMBL" id="KAH8497903.1"/>
    </source>
</evidence>
<evidence type="ECO:0000256" key="7">
    <source>
        <dbReference type="SAM" id="Phobius"/>
    </source>
</evidence>
<feature type="domain" description="SHSP" evidence="8">
    <location>
        <begin position="13"/>
        <end position="117"/>
    </location>
</feature>
<gene>
    <name evidence="9" type="ORF">H0E87_016983</name>
</gene>
<keyword evidence="7" id="KW-1133">Transmembrane helix</keyword>
<evidence type="ECO:0000256" key="2">
    <source>
        <dbReference type="ARBA" id="ARBA00022475"/>
    </source>
</evidence>
<dbReference type="AlphaFoldDB" id="A0A8T2XYH6"/>
<dbReference type="GO" id="GO:0006952">
    <property type="term" value="P:defense response"/>
    <property type="evidence" value="ECO:0007669"/>
    <property type="project" value="UniProtKB-KW"/>
</dbReference>
<feature type="compositionally biased region" description="Polar residues" evidence="6">
    <location>
        <begin position="105"/>
        <end position="117"/>
    </location>
</feature>
<feature type="compositionally biased region" description="Basic and acidic residues" evidence="6">
    <location>
        <begin position="146"/>
        <end position="162"/>
    </location>
</feature>
<keyword evidence="10" id="KW-1185">Reference proteome</keyword>
<dbReference type="SUPFAM" id="SSF49764">
    <property type="entry name" value="HSP20-like chaperones"/>
    <property type="match status" value="1"/>
</dbReference>
<evidence type="ECO:0000256" key="5">
    <source>
        <dbReference type="RuleBase" id="RU003616"/>
    </source>
</evidence>
<evidence type="ECO:0000256" key="6">
    <source>
        <dbReference type="SAM" id="MobiDB-lite"/>
    </source>
</evidence>
<feature type="transmembrane region" description="Helical" evidence="7">
    <location>
        <begin position="214"/>
        <end position="233"/>
    </location>
</feature>
<accession>A0A8T2XYH6</accession>
<evidence type="ECO:0000256" key="4">
    <source>
        <dbReference type="PROSITE-ProRule" id="PRU00285"/>
    </source>
</evidence>
<feature type="region of interest" description="Disordered" evidence="6">
    <location>
        <begin position="105"/>
        <end position="199"/>
    </location>
</feature>
<name>A0A8T2XYH6_POPDE</name>
<dbReference type="EMBL" id="JACEGQ020000009">
    <property type="protein sequence ID" value="KAH8497903.1"/>
    <property type="molecule type" value="Genomic_DNA"/>
</dbReference>
<evidence type="ECO:0000259" key="8">
    <source>
        <dbReference type="PROSITE" id="PS01031"/>
    </source>
</evidence>
<dbReference type="InterPro" id="IPR008978">
    <property type="entry name" value="HSP20-like_chaperone"/>
</dbReference>
<sequence>MDSSKPLAKVEDHVYEDIDPKMEWEKNDGFDTLLVHLPGFTKQQIRIQAKIGEQKLKITGESHQGDNKWIRLYKKLTVSSDYDLNQVRARFVGGVLYIKHPKKITSPTKPVQENNADPSVEPQKPANEKPEDQNSGQDPAAQEVPPKTEVEGQTERDIDEKTNATSTEANLKDQRSDYILPEEGTATGTSEKHETDGGGGLVANKKKLRISTTVVVSAGLFVLVLVLVLGLYVQKAMRSHGEYES</sequence>